<protein>
    <submittedName>
        <fullName evidence="1">Putative tellurite resistance protein B-like protein</fullName>
    </submittedName>
</protein>
<sequence>MRSYPMNSPQAAARIVALTLISDGVASPSEFEALGRMRAAERLGLSATELLQVLRELCEDLLTPQASQWQGAVDSHLLPALLDEVRDPALRAQVLALCVAVAEADAHLSDGEGRLLALTAHHWSGAVRAASATWP</sequence>
<dbReference type="Gene3D" id="1.10.3680.10">
    <property type="entry name" value="TerB-like"/>
    <property type="match status" value="1"/>
</dbReference>
<comment type="caution">
    <text evidence="1">The sequence shown here is derived from an EMBL/GenBank/DDBJ whole genome shotgun (WGS) entry which is preliminary data.</text>
</comment>
<dbReference type="AlphaFoldDB" id="A0A840S3Y8"/>
<proteinExistence type="predicted"/>
<dbReference type="Proteomes" id="UP000554837">
    <property type="component" value="Unassembled WGS sequence"/>
</dbReference>
<dbReference type="RefSeq" id="WP_138856841.1">
    <property type="nucleotide sequence ID" value="NZ_CP040709.1"/>
</dbReference>
<evidence type="ECO:0000313" key="2">
    <source>
        <dbReference type="Proteomes" id="UP000554837"/>
    </source>
</evidence>
<dbReference type="OrthoDB" id="8526975at2"/>
<gene>
    <name evidence="1" type="ORF">HNQ51_001461</name>
</gene>
<keyword evidence="2" id="KW-1185">Reference proteome</keyword>
<reference evidence="1 2" key="1">
    <citation type="submission" date="2020-08" db="EMBL/GenBank/DDBJ databases">
        <title>Genomic Encyclopedia of Type Strains, Phase IV (KMG-IV): sequencing the most valuable type-strain genomes for metagenomic binning, comparative biology and taxonomic classification.</title>
        <authorList>
            <person name="Goeker M."/>
        </authorList>
    </citation>
    <scope>NUCLEOTIDE SEQUENCE [LARGE SCALE GENOMIC DNA]</scope>
    <source>
        <strain evidence="1 2">DSM 23958</strain>
    </source>
</reference>
<accession>A0A840S3Y8</accession>
<organism evidence="1 2">
    <name type="scientific">Inhella inkyongensis</name>
    <dbReference type="NCBI Taxonomy" id="392593"/>
    <lineage>
        <taxon>Bacteria</taxon>
        <taxon>Pseudomonadati</taxon>
        <taxon>Pseudomonadota</taxon>
        <taxon>Betaproteobacteria</taxon>
        <taxon>Burkholderiales</taxon>
        <taxon>Sphaerotilaceae</taxon>
        <taxon>Inhella</taxon>
    </lineage>
</organism>
<dbReference type="InterPro" id="IPR029024">
    <property type="entry name" value="TerB-like"/>
</dbReference>
<evidence type="ECO:0000313" key="1">
    <source>
        <dbReference type="EMBL" id="MBB5204168.1"/>
    </source>
</evidence>
<name>A0A840S3Y8_9BURK</name>
<dbReference type="SUPFAM" id="SSF158682">
    <property type="entry name" value="TerB-like"/>
    <property type="match status" value="1"/>
</dbReference>
<dbReference type="CDD" id="cd07177">
    <property type="entry name" value="terB_like"/>
    <property type="match status" value="1"/>
</dbReference>
<dbReference type="EMBL" id="JACHHO010000001">
    <property type="protein sequence ID" value="MBB5204168.1"/>
    <property type="molecule type" value="Genomic_DNA"/>
</dbReference>